<protein>
    <submittedName>
        <fullName evidence="1">Uncharacterized protein</fullName>
    </submittedName>
</protein>
<evidence type="ECO:0000313" key="1">
    <source>
        <dbReference type="EMBL" id="OAY85952.1"/>
    </source>
</evidence>
<organism evidence="1 2">
    <name type="scientific">Ananas comosus</name>
    <name type="common">Pineapple</name>
    <name type="synonym">Ananas ananas</name>
    <dbReference type="NCBI Taxonomy" id="4615"/>
    <lineage>
        <taxon>Eukaryota</taxon>
        <taxon>Viridiplantae</taxon>
        <taxon>Streptophyta</taxon>
        <taxon>Embryophyta</taxon>
        <taxon>Tracheophyta</taxon>
        <taxon>Spermatophyta</taxon>
        <taxon>Magnoliopsida</taxon>
        <taxon>Liliopsida</taxon>
        <taxon>Poales</taxon>
        <taxon>Bromeliaceae</taxon>
        <taxon>Bromelioideae</taxon>
        <taxon>Ananas</taxon>
    </lineage>
</organism>
<gene>
    <name evidence="1" type="ORF">ACMD2_05066</name>
</gene>
<sequence length="83" mass="9124">MWYARYIDELFLNKEASSTAQIHLNSSSISETNFSATNRPGSTGLKTLHLELSAVFSANPTSASEGQLKFLHASSHAFLITYD</sequence>
<accession>A0A199W907</accession>
<proteinExistence type="predicted"/>
<dbReference type="EMBL" id="LSRQ01000022">
    <property type="protein sequence ID" value="OAY85952.1"/>
    <property type="molecule type" value="Genomic_DNA"/>
</dbReference>
<comment type="caution">
    <text evidence="1">The sequence shown here is derived from an EMBL/GenBank/DDBJ whole genome shotgun (WGS) entry which is preliminary data.</text>
</comment>
<reference evidence="1 2" key="1">
    <citation type="journal article" date="2016" name="DNA Res.">
        <title>The draft genome of MD-2 pineapple using hybrid error correction of long reads.</title>
        <authorList>
            <person name="Redwan R.M."/>
            <person name="Saidin A."/>
            <person name="Kumar S.V."/>
        </authorList>
    </citation>
    <scope>NUCLEOTIDE SEQUENCE [LARGE SCALE GENOMIC DNA]</scope>
    <source>
        <strain evidence="2">cv. MD2</strain>
        <tissue evidence="1">Leaf</tissue>
    </source>
</reference>
<dbReference type="Proteomes" id="UP000092600">
    <property type="component" value="Unassembled WGS sequence"/>
</dbReference>
<name>A0A199W907_ANACO</name>
<evidence type="ECO:0000313" key="2">
    <source>
        <dbReference type="Proteomes" id="UP000092600"/>
    </source>
</evidence>
<dbReference type="AlphaFoldDB" id="A0A199W907"/>